<dbReference type="SUPFAM" id="SSF82861">
    <property type="entry name" value="Mechanosensitive channel protein MscS (YggB), transmembrane region"/>
    <property type="match status" value="1"/>
</dbReference>
<dbReference type="SUPFAM" id="SSF50182">
    <property type="entry name" value="Sm-like ribonucleoproteins"/>
    <property type="match status" value="1"/>
</dbReference>
<feature type="transmembrane region" description="Helical" evidence="7">
    <location>
        <begin position="478"/>
        <end position="500"/>
    </location>
</feature>
<feature type="transmembrane region" description="Helical" evidence="7">
    <location>
        <begin position="520"/>
        <end position="541"/>
    </location>
</feature>
<evidence type="ECO:0000313" key="10">
    <source>
        <dbReference type="Proteomes" id="UP001595906"/>
    </source>
</evidence>
<dbReference type="Gene3D" id="3.30.70.100">
    <property type="match status" value="1"/>
</dbReference>
<dbReference type="PANTHER" id="PTHR30347">
    <property type="entry name" value="POTASSIUM CHANNEL RELATED"/>
    <property type="match status" value="1"/>
</dbReference>
<evidence type="ECO:0000259" key="8">
    <source>
        <dbReference type="Pfam" id="PF00924"/>
    </source>
</evidence>
<evidence type="ECO:0000256" key="6">
    <source>
        <dbReference type="ARBA" id="ARBA00023136"/>
    </source>
</evidence>
<dbReference type="Gene3D" id="1.10.287.1260">
    <property type="match status" value="1"/>
</dbReference>
<organism evidence="9 10">
    <name type="scientific">Parasediminibacterium paludis</name>
    <dbReference type="NCBI Taxonomy" id="908966"/>
    <lineage>
        <taxon>Bacteria</taxon>
        <taxon>Pseudomonadati</taxon>
        <taxon>Bacteroidota</taxon>
        <taxon>Chitinophagia</taxon>
        <taxon>Chitinophagales</taxon>
        <taxon>Chitinophagaceae</taxon>
        <taxon>Parasediminibacterium</taxon>
    </lineage>
</organism>
<sequence length="765" mass="85701">MIQVIGFSQKKKKVFAHDSVLITAKQDTVVFYLINKIAAYTLTIDRNNAFIDREINTDEIIDTLPGIENQLKKFKARLESGNSSWNLRGLNSTTIVLKGVVEDLTEFDHQLEDYSIKLSSNNKALAKILNDSVIHTAMPNQVLQDQMDDVSFEAYKLDSIQKNILTNVNILRKRVVVALLQANDIVSDLGYMTTAKKRLMWIEEEAPLFSASPISYKKALVVVTNDALIRLGHNLSRYCKKNIGTILISVVLFVLLGIWNYLNLSRIKKKADNILVLQNLHFNVINVWVAGLFGLFMYAPLFFANPTMSVLHTCEFFRTIFLTIILIKYLTQSSKIMWIAILALWLLYAVDDVFLESAYGERWLLFWGSIVLIIVFVALLLKKKHFMGLPESPITKILVAISLLLAIGSLVCNILGRVTLTKILGETAIQSLVLGISLKIFCALILESIYMQAEAQKDGKLSSYIDFEDLKVKFKRNVWIVAILLWLLCIVRSITLYDFIKLTIINFFTESRTIGSLNFTLQNVAIFIIIVWISMIVSKFIHFLFGQRIEKTSGKRSSLGSMILLVRLTIWTIGFFIAIAASGIPIDKLSIMIGALSVGIGFGLQTIVNNLVSGIILAFEQPIQVGDQIEVGTKSGVVKEIGVRSSTIRSGDGADIIIPNGDLLSQHLINWTLQNRNRRVEFTIGISYLSNIGHAKAIIENTLAKNDKILHVPAPSIIVKELGEKNVDMSIMFWVPDLSTAGTLRSIAMISIYEALKAEGIFTKE</sequence>
<feature type="transmembrane region" description="Helical" evidence="7">
    <location>
        <begin position="336"/>
        <end position="351"/>
    </location>
</feature>
<feature type="transmembrane region" description="Helical" evidence="7">
    <location>
        <begin position="562"/>
        <end position="584"/>
    </location>
</feature>
<keyword evidence="5 7" id="KW-1133">Transmembrane helix</keyword>
<evidence type="ECO:0000256" key="7">
    <source>
        <dbReference type="SAM" id="Phobius"/>
    </source>
</evidence>
<dbReference type="InterPro" id="IPR011014">
    <property type="entry name" value="MscS_channel_TM-2"/>
</dbReference>
<evidence type="ECO:0000256" key="1">
    <source>
        <dbReference type="ARBA" id="ARBA00004651"/>
    </source>
</evidence>
<dbReference type="PANTHER" id="PTHR30347:SF1">
    <property type="entry name" value="MECHANOSENSITIVE CHANNEL MSCK"/>
    <property type="match status" value="1"/>
</dbReference>
<keyword evidence="6 7" id="KW-0472">Membrane</keyword>
<keyword evidence="3" id="KW-1003">Cell membrane</keyword>
<feature type="transmembrane region" description="Helical" evidence="7">
    <location>
        <begin position="590"/>
        <end position="612"/>
    </location>
</feature>
<accession>A0ABV8Q173</accession>
<dbReference type="Gene3D" id="2.30.30.60">
    <property type="match status" value="1"/>
</dbReference>
<dbReference type="InterPro" id="IPR010920">
    <property type="entry name" value="LSM_dom_sf"/>
</dbReference>
<feature type="transmembrane region" description="Helical" evidence="7">
    <location>
        <begin position="283"/>
        <end position="303"/>
    </location>
</feature>
<feature type="transmembrane region" description="Helical" evidence="7">
    <location>
        <begin position="243"/>
        <end position="262"/>
    </location>
</feature>
<dbReference type="SUPFAM" id="SSF82689">
    <property type="entry name" value="Mechanosensitive channel protein MscS (YggB), C-terminal domain"/>
    <property type="match status" value="1"/>
</dbReference>
<evidence type="ECO:0000256" key="3">
    <source>
        <dbReference type="ARBA" id="ARBA00022475"/>
    </source>
</evidence>
<gene>
    <name evidence="9" type="ORF">ACFOW1_13140</name>
</gene>
<evidence type="ECO:0000313" key="9">
    <source>
        <dbReference type="EMBL" id="MFC4232840.1"/>
    </source>
</evidence>
<feature type="transmembrane region" description="Helical" evidence="7">
    <location>
        <begin position="309"/>
        <end position="329"/>
    </location>
</feature>
<keyword evidence="10" id="KW-1185">Reference proteome</keyword>
<dbReference type="InterPro" id="IPR006685">
    <property type="entry name" value="MscS_channel_2nd"/>
</dbReference>
<proteinExistence type="inferred from homology"/>
<reference evidence="10" key="1">
    <citation type="journal article" date="2019" name="Int. J. Syst. Evol. Microbiol.">
        <title>The Global Catalogue of Microorganisms (GCM) 10K type strain sequencing project: providing services to taxonomists for standard genome sequencing and annotation.</title>
        <authorList>
            <consortium name="The Broad Institute Genomics Platform"/>
            <consortium name="The Broad Institute Genome Sequencing Center for Infectious Disease"/>
            <person name="Wu L."/>
            <person name="Ma J."/>
        </authorList>
    </citation>
    <scope>NUCLEOTIDE SEQUENCE [LARGE SCALE GENOMIC DNA]</scope>
    <source>
        <strain evidence="10">CECT 8010</strain>
    </source>
</reference>
<dbReference type="Pfam" id="PF00924">
    <property type="entry name" value="MS_channel_2nd"/>
    <property type="match status" value="1"/>
</dbReference>
<evidence type="ECO:0000256" key="4">
    <source>
        <dbReference type="ARBA" id="ARBA00022692"/>
    </source>
</evidence>
<comment type="caution">
    <text evidence="9">The sequence shown here is derived from an EMBL/GenBank/DDBJ whole genome shotgun (WGS) entry which is preliminary data.</text>
</comment>
<feature type="transmembrane region" description="Helical" evidence="7">
    <location>
        <begin position="363"/>
        <end position="381"/>
    </location>
</feature>
<feature type="transmembrane region" description="Helical" evidence="7">
    <location>
        <begin position="428"/>
        <end position="450"/>
    </location>
</feature>
<dbReference type="EMBL" id="JBHSDC010000027">
    <property type="protein sequence ID" value="MFC4232840.1"/>
    <property type="molecule type" value="Genomic_DNA"/>
</dbReference>
<dbReference type="InterPro" id="IPR011066">
    <property type="entry name" value="MscS_channel_C_sf"/>
</dbReference>
<protein>
    <submittedName>
        <fullName evidence="9">Mechanosensitive ion channel family protein</fullName>
    </submittedName>
</protein>
<comment type="similarity">
    <text evidence="2">Belongs to the MscS (TC 1.A.23) family.</text>
</comment>
<dbReference type="Proteomes" id="UP001595906">
    <property type="component" value="Unassembled WGS sequence"/>
</dbReference>
<feature type="transmembrane region" description="Helical" evidence="7">
    <location>
        <begin position="393"/>
        <end position="416"/>
    </location>
</feature>
<evidence type="ECO:0000256" key="2">
    <source>
        <dbReference type="ARBA" id="ARBA00008017"/>
    </source>
</evidence>
<keyword evidence="4 7" id="KW-0812">Transmembrane</keyword>
<feature type="domain" description="Mechanosensitive ion channel MscS" evidence="8">
    <location>
        <begin position="606"/>
        <end position="672"/>
    </location>
</feature>
<name>A0ABV8Q173_9BACT</name>
<dbReference type="InterPro" id="IPR052702">
    <property type="entry name" value="MscS-like_channel"/>
</dbReference>
<comment type="subcellular location">
    <subcellularLocation>
        <location evidence="1">Cell membrane</location>
        <topology evidence="1">Multi-pass membrane protein</topology>
    </subcellularLocation>
</comment>
<dbReference type="InterPro" id="IPR023408">
    <property type="entry name" value="MscS_beta-dom_sf"/>
</dbReference>
<evidence type="ECO:0000256" key="5">
    <source>
        <dbReference type="ARBA" id="ARBA00022989"/>
    </source>
</evidence>